<gene>
    <name evidence="2" type="ORF">B5F75_02525</name>
</gene>
<dbReference type="EMBL" id="NFJD01000001">
    <property type="protein sequence ID" value="OUO57669.1"/>
    <property type="molecule type" value="Genomic_DNA"/>
</dbReference>
<feature type="chain" id="PRO_5012101951" description="Serine protease" evidence="1">
    <location>
        <begin position="26"/>
        <end position="403"/>
    </location>
</feature>
<dbReference type="RefSeq" id="WP_087287439.1">
    <property type="nucleotide sequence ID" value="NZ_NFJD01000001.1"/>
</dbReference>
<evidence type="ECO:0000256" key="1">
    <source>
        <dbReference type="SAM" id="SignalP"/>
    </source>
</evidence>
<name>A0A1Y4DJ22_9BACT</name>
<evidence type="ECO:0008006" key="4">
    <source>
        <dbReference type="Google" id="ProtNLM"/>
    </source>
</evidence>
<dbReference type="InterPro" id="IPR009003">
    <property type="entry name" value="Peptidase_S1_PA"/>
</dbReference>
<protein>
    <recommendedName>
        <fullName evidence="4">Serine protease</fullName>
    </recommendedName>
</protein>
<dbReference type="SUPFAM" id="SSF50494">
    <property type="entry name" value="Trypsin-like serine proteases"/>
    <property type="match status" value="1"/>
</dbReference>
<evidence type="ECO:0000313" key="2">
    <source>
        <dbReference type="EMBL" id="OUO57669.1"/>
    </source>
</evidence>
<evidence type="ECO:0000313" key="3">
    <source>
        <dbReference type="Proteomes" id="UP000196368"/>
    </source>
</evidence>
<feature type="signal peptide" evidence="1">
    <location>
        <begin position="1"/>
        <end position="25"/>
    </location>
</feature>
<dbReference type="AlphaFoldDB" id="A0A1Y4DJ22"/>
<sequence length="403" mass="45097">MNIKKTLAFFGIVALLCGGTTPVFAQKDLTKFLKQLWGPKNLFFNRSPSLKQTFPKINWQALDNMAFAQVSTQQVLSAATPLFMPKVSVDVPRPLLPAPQKIKRAVFTLQYDPKTHGKGSAFAVKIDGQVWGVTARHVLDDIGRSPYMSLKTPAGQELFFQVFSVREGNVHGADIAVFRIPPQALDYITPLQPDYVLPTPEEQVQSAGFSHGNFGWFPRVDVLFASNHRILARYENFPVRSGYCGSPVLKNGKVMGVFVGIMPQELAQTAAWFSLVSNSFPTPIHSFTQIVPISWVLRLVRQEKSGLPIESTVPVKVLGKTIAWLHPDENIVSIQQMRNGNLIKTIPAYPFMNYSHLEAFLEIQPLDRIYVTIQQGDRSSSRKRIFVYALDTASGKVTHTERK</sequence>
<accession>A0A1Y4DJ22</accession>
<comment type="caution">
    <text evidence="2">The sequence shown here is derived from an EMBL/GenBank/DDBJ whole genome shotgun (WGS) entry which is preliminary data.</text>
</comment>
<organism evidence="2 3">
    <name type="scientific">Candidatus Avelusimicrobium gallicola</name>
    <dbReference type="NCBI Taxonomy" id="2562704"/>
    <lineage>
        <taxon>Bacteria</taxon>
        <taxon>Pseudomonadati</taxon>
        <taxon>Elusimicrobiota</taxon>
        <taxon>Elusimicrobia</taxon>
        <taxon>Elusimicrobiales</taxon>
        <taxon>Elusimicrobiaceae</taxon>
        <taxon>Candidatus Avelusimicrobium</taxon>
    </lineage>
</organism>
<keyword evidence="3" id="KW-1185">Reference proteome</keyword>
<proteinExistence type="predicted"/>
<dbReference type="Proteomes" id="UP000196368">
    <property type="component" value="Unassembled WGS sequence"/>
</dbReference>
<keyword evidence="1" id="KW-0732">Signal</keyword>
<reference evidence="3" key="1">
    <citation type="submission" date="2017-04" db="EMBL/GenBank/DDBJ databases">
        <title>Function of individual gut microbiota members based on whole genome sequencing of pure cultures obtained from chicken caecum.</title>
        <authorList>
            <person name="Medvecky M."/>
            <person name="Cejkova D."/>
            <person name="Polansky O."/>
            <person name="Karasova D."/>
            <person name="Kubasova T."/>
            <person name="Cizek A."/>
            <person name="Rychlik I."/>
        </authorList>
    </citation>
    <scope>NUCLEOTIDE SEQUENCE [LARGE SCALE GENOMIC DNA]</scope>
    <source>
        <strain evidence="3">An273</strain>
    </source>
</reference>